<keyword evidence="7" id="KW-0931">ER-Golgi transport</keyword>
<organism evidence="13 14">
    <name type="scientific">Paxillus rubicundulus Ve08.2h10</name>
    <dbReference type="NCBI Taxonomy" id="930991"/>
    <lineage>
        <taxon>Eukaryota</taxon>
        <taxon>Fungi</taxon>
        <taxon>Dikarya</taxon>
        <taxon>Basidiomycota</taxon>
        <taxon>Agaricomycotina</taxon>
        <taxon>Agaricomycetes</taxon>
        <taxon>Agaricomycetidae</taxon>
        <taxon>Boletales</taxon>
        <taxon>Paxilineae</taxon>
        <taxon>Paxillaceae</taxon>
        <taxon>Paxillus</taxon>
    </lineage>
</organism>
<dbReference type="Gene3D" id="3.40.50.300">
    <property type="entry name" value="P-loop containing nucleotide triphosphate hydrolases"/>
    <property type="match status" value="1"/>
</dbReference>
<dbReference type="GO" id="GO:0005783">
    <property type="term" value="C:endoplasmic reticulum"/>
    <property type="evidence" value="ECO:0007669"/>
    <property type="project" value="UniProtKB-SubCell"/>
</dbReference>
<evidence type="ECO:0000256" key="7">
    <source>
        <dbReference type="ARBA" id="ARBA00022892"/>
    </source>
</evidence>
<sequence>MDVWLVHHPWRCYVKNIDGIVFLVDSSDIERFPKARCELHTVLSSEEFAKVPVLVLGNKIDCPAAVSEEYLRYALGLGATTGKGLMTLNVGVRPIEVFMCSVTGRCGMGEALRWLAQYM</sequence>
<evidence type="ECO:0000256" key="12">
    <source>
        <dbReference type="PIRSR" id="PIRSR606689-1"/>
    </source>
</evidence>
<dbReference type="InterPro" id="IPR006689">
    <property type="entry name" value="Small_GTPase_ARF/SAR"/>
</dbReference>
<dbReference type="GO" id="GO:0016192">
    <property type="term" value="P:vesicle-mediated transport"/>
    <property type="evidence" value="ECO:0007669"/>
    <property type="project" value="UniProtKB-KW"/>
</dbReference>
<dbReference type="GO" id="GO:0006886">
    <property type="term" value="P:intracellular protein transport"/>
    <property type="evidence" value="ECO:0007669"/>
    <property type="project" value="InterPro"/>
</dbReference>
<name>A0A0D0EBD5_9AGAM</name>
<evidence type="ECO:0000313" key="13">
    <source>
        <dbReference type="EMBL" id="KIK97430.1"/>
    </source>
</evidence>
<dbReference type="AlphaFoldDB" id="A0A0D0EBD5"/>
<dbReference type="Proteomes" id="UP000054538">
    <property type="component" value="Unassembled WGS sequence"/>
</dbReference>
<dbReference type="InParanoid" id="A0A0D0EBD5"/>
<dbReference type="Pfam" id="PF00025">
    <property type="entry name" value="Arf"/>
    <property type="match status" value="1"/>
</dbReference>
<dbReference type="InterPro" id="IPR027417">
    <property type="entry name" value="P-loop_NTPase"/>
</dbReference>
<evidence type="ECO:0000256" key="11">
    <source>
        <dbReference type="PIRSR" id="PIRSR606687-2"/>
    </source>
</evidence>
<dbReference type="GO" id="GO:0005525">
    <property type="term" value="F:GTP binding"/>
    <property type="evidence" value="ECO:0007669"/>
    <property type="project" value="UniProtKB-KW"/>
</dbReference>
<dbReference type="PROSITE" id="PS51422">
    <property type="entry name" value="SAR1"/>
    <property type="match status" value="1"/>
</dbReference>
<feature type="binding site" evidence="11">
    <location>
        <position position="59"/>
    </location>
    <ligand>
        <name>GTP</name>
        <dbReference type="ChEBI" id="CHEBI:37565"/>
    </ligand>
</feature>
<evidence type="ECO:0000256" key="10">
    <source>
        <dbReference type="ARBA" id="ARBA00023134"/>
    </source>
</evidence>
<keyword evidence="6" id="KW-0256">Endoplasmic reticulum</keyword>
<evidence type="ECO:0000256" key="8">
    <source>
        <dbReference type="ARBA" id="ARBA00022927"/>
    </source>
</evidence>
<comment type="similarity">
    <text evidence="3">Belongs to the small GTPase superfamily. SAR1 family.</text>
</comment>
<dbReference type="GO" id="GO:0005794">
    <property type="term" value="C:Golgi apparatus"/>
    <property type="evidence" value="ECO:0007669"/>
    <property type="project" value="UniProtKB-SubCell"/>
</dbReference>
<dbReference type="PANTHER" id="PTHR45684">
    <property type="entry name" value="RE74312P"/>
    <property type="match status" value="1"/>
</dbReference>
<feature type="binding site" evidence="12">
    <location>
        <begin position="58"/>
        <end position="61"/>
    </location>
    <ligand>
        <name>GTP</name>
        <dbReference type="ChEBI" id="CHEBI:37565"/>
    </ligand>
</feature>
<comment type="subcellular location">
    <subcellularLocation>
        <location evidence="1">Endoplasmic reticulum</location>
    </subcellularLocation>
    <subcellularLocation>
        <location evidence="2">Golgi apparatus</location>
    </subcellularLocation>
</comment>
<feature type="binding site" evidence="11">
    <location>
        <position position="61"/>
    </location>
    <ligand>
        <name>GTP</name>
        <dbReference type="ChEBI" id="CHEBI:37565"/>
    </ligand>
</feature>
<evidence type="ECO:0000256" key="5">
    <source>
        <dbReference type="ARBA" id="ARBA00022741"/>
    </source>
</evidence>
<evidence type="ECO:0000256" key="2">
    <source>
        <dbReference type="ARBA" id="ARBA00004555"/>
    </source>
</evidence>
<keyword evidence="10 12" id="KW-0342">GTP-binding</keyword>
<dbReference type="STRING" id="930991.A0A0D0EBD5"/>
<dbReference type="OrthoDB" id="2011769at2759"/>
<accession>A0A0D0EBD5</accession>
<keyword evidence="14" id="KW-1185">Reference proteome</keyword>
<evidence type="ECO:0000256" key="1">
    <source>
        <dbReference type="ARBA" id="ARBA00004240"/>
    </source>
</evidence>
<gene>
    <name evidence="13" type="ORF">PAXRUDRAFT_10184</name>
</gene>
<keyword evidence="9" id="KW-0333">Golgi apparatus</keyword>
<keyword evidence="5 11" id="KW-0547">Nucleotide-binding</keyword>
<reference evidence="13 14" key="1">
    <citation type="submission" date="2014-04" db="EMBL/GenBank/DDBJ databases">
        <authorList>
            <consortium name="DOE Joint Genome Institute"/>
            <person name="Kuo A."/>
            <person name="Kohler A."/>
            <person name="Jargeat P."/>
            <person name="Nagy L.G."/>
            <person name="Floudas D."/>
            <person name="Copeland A."/>
            <person name="Barry K.W."/>
            <person name="Cichocki N."/>
            <person name="Veneault-Fourrey C."/>
            <person name="LaButti K."/>
            <person name="Lindquist E.A."/>
            <person name="Lipzen A."/>
            <person name="Lundell T."/>
            <person name="Morin E."/>
            <person name="Murat C."/>
            <person name="Sun H."/>
            <person name="Tunlid A."/>
            <person name="Henrissat B."/>
            <person name="Grigoriev I.V."/>
            <person name="Hibbett D.S."/>
            <person name="Martin F."/>
            <person name="Nordberg H.P."/>
            <person name="Cantor M.N."/>
            <person name="Hua S.X."/>
        </authorList>
    </citation>
    <scope>NUCLEOTIDE SEQUENCE [LARGE SCALE GENOMIC DNA]</scope>
    <source>
        <strain evidence="13 14">Ve08.2h10</strain>
    </source>
</reference>
<dbReference type="SUPFAM" id="SSF52540">
    <property type="entry name" value="P-loop containing nucleoside triphosphate hydrolases"/>
    <property type="match status" value="1"/>
</dbReference>
<dbReference type="GO" id="GO:0003924">
    <property type="term" value="F:GTPase activity"/>
    <property type="evidence" value="ECO:0007669"/>
    <property type="project" value="InterPro"/>
</dbReference>
<dbReference type="EMBL" id="KN824936">
    <property type="protein sequence ID" value="KIK97430.1"/>
    <property type="molecule type" value="Genomic_DNA"/>
</dbReference>
<keyword evidence="8" id="KW-0653">Protein transport</keyword>
<proteinExistence type="inferred from homology"/>
<feature type="binding site" evidence="11">
    <location>
        <position position="102"/>
    </location>
    <ligand>
        <name>GTP</name>
        <dbReference type="ChEBI" id="CHEBI:37565"/>
    </ligand>
</feature>
<dbReference type="InterPro" id="IPR006687">
    <property type="entry name" value="Small_GTPase_SAR1"/>
</dbReference>
<dbReference type="HOGENOM" id="CLU_040729_6_1_1"/>
<evidence type="ECO:0000313" key="14">
    <source>
        <dbReference type="Proteomes" id="UP000054538"/>
    </source>
</evidence>
<evidence type="ECO:0000256" key="6">
    <source>
        <dbReference type="ARBA" id="ARBA00022824"/>
    </source>
</evidence>
<keyword evidence="4" id="KW-0813">Transport</keyword>
<evidence type="ECO:0000256" key="9">
    <source>
        <dbReference type="ARBA" id="ARBA00023034"/>
    </source>
</evidence>
<protein>
    <recommendedName>
        <fullName evidence="15">Small COPII coat GTPase SAR1</fullName>
    </recommendedName>
</protein>
<reference evidence="14" key="2">
    <citation type="submission" date="2015-01" db="EMBL/GenBank/DDBJ databases">
        <title>Evolutionary Origins and Diversification of the Mycorrhizal Mutualists.</title>
        <authorList>
            <consortium name="DOE Joint Genome Institute"/>
            <consortium name="Mycorrhizal Genomics Consortium"/>
            <person name="Kohler A."/>
            <person name="Kuo A."/>
            <person name="Nagy L.G."/>
            <person name="Floudas D."/>
            <person name="Copeland A."/>
            <person name="Barry K.W."/>
            <person name="Cichocki N."/>
            <person name="Veneault-Fourrey C."/>
            <person name="LaButti K."/>
            <person name="Lindquist E.A."/>
            <person name="Lipzen A."/>
            <person name="Lundell T."/>
            <person name="Morin E."/>
            <person name="Murat C."/>
            <person name="Riley R."/>
            <person name="Ohm R."/>
            <person name="Sun H."/>
            <person name="Tunlid A."/>
            <person name="Henrissat B."/>
            <person name="Grigoriev I.V."/>
            <person name="Hibbett D.S."/>
            <person name="Martin F."/>
        </authorList>
    </citation>
    <scope>NUCLEOTIDE SEQUENCE [LARGE SCALE GENOMIC DNA]</scope>
    <source>
        <strain evidence="14">Ve08.2h10</strain>
    </source>
</reference>
<evidence type="ECO:0000256" key="3">
    <source>
        <dbReference type="ARBA" id="ARBA00007507"/>
    </source>
</evidence>
<evidence type="ECO:0008006" key="15">
    <source>
        <dbReference type="Google" id="ProtNLM"/>
    </source>
</evidence>
<dbReference type="PRINTS" id="PR00328">
    <property type="entry name" value="SAR1GTPBP"/>
</dbReference>
<dbReference type="SMART" id="SM00178">
    <property type="entry name" value="SAR"/>
    <property type="match status" value="1"/>
</dbReference>
<feature type="binding site" evidence="11">
    <location>
        <position position="58"/>
    </location>
    <ligand>
        <name>GTP</name>
        <dbReference type="ChEBI" id="CHEBI:37565"/>
    </ligand>
</feature>
<evidence type="ECO:0000256" key="4">
    <source>
        <dbReference type="ARBA" id="ARBA00022448"/>
    </source>
</evidence>